<gene>
    <name evidence="2" type="ORF">OC842_002084</name>
</gene>
<reference evidence="2" key="1">
    <citation type="journal article" date="2023" name="PhytoFront">
        <title>Draft Genome Resources of Seven Strains of Tilletia horrida, Causal Agent of Kernel Smut of Rice.</title>
        <authorList>
            <person name="Khanal S."/>
            <person name="Antony Babu S."/>
            <person name="Zhou X.G."/>
        </authorList>
    </citation>
    <scope>NUCLEOTIDE SEQUENCE</scope>
    <source>
        <strain evidence="2">TX3</strain>
    </source>
</reference>
<organism evidence="2 3">
    <name type="scientific">Tilletia horrida</name>
    <dbReference type="NCBI Taxonomy" id="155126"/>
    <lineage>
        <taxon>Eukaryota</taxon>
        <taxon>Fungi</taxon>
        <taxon>Dikarya</taxon>
        <taxon>Basidiomycota</taxon>
        <taxon>Ustilaginomycotina</taxon>
        <taxon>Exobasidiomycetes</taxon>
        <taxon>Tilletiales</taxon>
        <taxon>Tilletiaceae</taxon>
        <taxon>Tilletia</taxon>
    </lineage>
</organism>
<feature type="region of interest" description="Disordered" evidence="1">
    <location>
        <begin position="441"/>
        <end position="484"/>
    </location>
</feature>
<dbReference type="PANTHER" id="PTHR15615">
    <property type="match status" value="1"/>
</dbReference>
<feature type="compositionally biased region" description="Low complexity" evidence="1">
    <location>
        <begin position="623"/>
        <end position="640"/>
    </location>
</feature>
<feature type="region of interest" description="Disordered" evidence="1">
    <location>
        <begin position="390"/>
        <end position="427"/>
    </location>
</feature>
<feature type="compositionally biased region" description="Basic and acidic residues" evidence="1">
    <location>
        <begin position="541"/>
        <end position="557"/>
    </location>
</feature>
<accession>A0AAN6GEC9</accession>
<dbReference type="InterPro" id="IPR013922">
    <property type="entry name" value="Cyclin_PHO80-like"/>
</dbReference>
<feature type="compositionally biased region" description="Polar residues" evidence="1">
    <location>
        <begin position="257"/>
        <end position="271"/>
    </location>
</feature>
<dbReference type="GO" id="GO:0016538">
    <property type="term" value="F:cyclin-dependent protein serine/threonine kinase regulator activity"/>
    <property type="evidence" value="ECO:0007669"/>
    <property type="project" value="TreeGrafter"/>
</dbReference>
<protein>
    <recommendedName>
        <fullName evidence="4">Cyclin N-terminal domain-containing protein</fullName>
    </recommendedName>
</protein>
<feature type="region of interest" description="Disordered" evidence="1">
    <location>
        <begin position="734"/>
        <end position="765"/>
    </location>
</feature>
<evidence type="ECO:0000313" key="2">
    <source>
        <dbReference type="EMBL" id="KAK0536136.1"/>
    </source>
</evidence>
<evidence type="ECO:0008006" key="4">
    <source>
        <dbReference type="Google" id="ProtNLM"/>
    </source>
</evidence>
<feature type="compositionally biased region" description="Low complexity" evidence="1">
    <location>
        <begin position="399"/>
        <end position="416"/>
    </location>
</feature>
<dbReference type="AlphaFoldDB" id="A0AAN6GEC9"/>
<dbReference type="GO" id="GO:0000307">
    <property type="term" value="C:cyclin-dependent protein kinase holoenzyme complex"/>
    <property type="evidence" value="ECO:0007669"/>
    <property type="project" value="TreeGrafter"/>
</dbReference>
<feature type="compositionally biased region" description="Low complexity" evidence="1">
    <location>
        <begin position="59"/>
        <end position="70"/>
    </location>
</feature>
<dbReference type="GO" id="GO:0005634">
    <property type="term" value="C:nucleus"/>
    <property type="evidence" value="ECO:0007669"/>
    <property type="project" value="TreeGrafter"/>
</dbReference>
<name>A0AAN6GEC9_9BASI</name>
<feature type="region of interest" description="Disordered" evidence="1">
    <location>
        <begin position="13"/>
        <end position="70"/>
    </location>
</feature>
<feature type="compositionally biased region" description="Basic and acidic residues" evidence="1">
    <location>
        <begin position="318"/>
        <end position="333"/>
    </location>
</feature>
<dbReference type="Pfam" id="PF08613">
    <property type="entry name" value="Cyclin"/>
    <property type="match status" value="1"/>
</dbReference>
<sequence>MYAPIAAAAAVAAHSHRQSYPTLSRPSRFDEVARRSSNYPVQESTFYQHHVPPPPGPGPTAASNPASAYHQHQAAAQQMRQQVVPGQVQVQVQQGGHYWAPPLAPRLTAAAPRAAWPQDMHGYGAARVDPWGRYPAHSGAVHTAQWSGVAASGQHGSTAFPPYAQPHQQLEHQLLLHHYLSKLQGHYDHQSRHHAQTYQQQQQQHEQQQRYHQQQQQQQAQRQQQFYNGQHLQSYSQQQQQQQQQPSQAHPSASRQWNSFGPAQPTRQSSLVAPEQVVAPTHDWSSHVARQNHRPGYSSNWANGAAPEWKGQEWGVSSEHRVHAASLSHERTRQSSLGPGPHGWANQQQETRHGSLSWARKEPALDAGYAYSATQHEQSHHLAPPASLHASQYHHQHQHVIQQPVQQQQYQQPVQPQRDDFASNGWRHGVDARGTLPTLAVVSPAPPPSPTGLAPAVDERAGDGAAGAAASTSGPAPPSPATIDKSSVPIYEIGVELVSAVCKSVLGSVVRSGAAMPRSSSSSSRPDSAVAMVESGILPASRREETSRSRQRSDSRFARGLGVYDASGGSGSGSGANRTDVLASQFAASGFDGSGELLIQSNSSMGGASRLAHMMTNSTEAISSGDSSEGSSEPGTPASSISDADDEFYPKPMSMTASESAPPQLRSALNFSLDQSGIWEPKSQNVSDNGATGGWATSSPSYLARPYKARKSESHSERPIDFYHALTPNKSLSYSSTRTTMAGQQDGAMATGDDRADTSSGSSLVTDGPLSLMSPTWPWTTVADDFYSLPICHGRSQPYKAFAMMEDAYVFRSHLEASGASSPTMNTDIKAAFAHFAHQVLSQTLLSPTAFMLGLLYILRVPSLVLDADGAVKDEARALFAEPPSAAPFKLFTLGMMIANKQLDDNTFTNRTWKEVTGIPLADLNRLERFYLERCHFEINVPPEVWYAFLGRMRDREGERRAHVARTAAAAAQPPSANPLADPTAAISGFDSIVGSECSRRVSNILKSLLNGEEESSISPLLGSVGEPALALALSMGLSPSPLRRGRGLDVNEEVVNRVDVNGDDEEEEEVLAMGETRDLEDSKLFYRHSYGEALMEPEPLPYSTSRVYSGGNEDPRFSAPAYHPEADVFDDDSGPVRQRAFRPHSAAAMTGTGAPGAFSAAHFDFARSQSDPTALCA</sequence>
<feature type="compositionally biased region" description="Polar residues" evidence="1">
    <location>
        <begin position="35"/>
        <end position="47"/>
    </location>
</feature>
<dbReference type="Proteomes" id="UP001176521">
    <property type="component" value="Unassembled WGS sequence"/>
</dbReference>
<feature type="region of interest" description="Disordered" evidence="1">
    <location>
        <begin position="620"/>
        <end position="662"/>
    </location>
</feature>
<feature type="compositionally biased region" description="Low complexity" evidence="1">
    <location>
        <begin position="196"/>
        <end position="256"/>
    </location>
</feature>
<dbReference type="Gene3D" id="1.10.472.10">
    <property type="entry name" value="Cyclin-like"/>
    <property type="match status" value="1"/>
</dbReference>
<comment type="caution">
    <text evidence="2">The sequence shown here is derived from an EMBL/GenBank/DDBJ whole genome shotgun (WGS) entry which is preliminary data.</text>
</comment>
<proteinExistence type="predicted"/>
<feature type="compositionally biased region" description="Polar residues" evidence="1">
    <location>
        <begin position="734"/>
        <end position="743"/>
    </location>
</feature>
<dbReference type="CDD" id="cd20557">
    <property type="entry name" value="CYCLIN_ScPCL1-like"/>
    <property type="match status" value="1"/>
</dbReference>
<evidence type="ECO:0000256" key="1">
    <source>
        <dbReference type="SAM" id="MobiDB-lite"/>
    </source>
</evidence>
<feature type="region of interest" description="Disordered" evidence="1">
    <location>
        <begin position="186"/>
        <end position="357"/>
    </location>
</feature>
<dbReference type="GO" id="GO:0019901">
    <property type="term" value="F:protein kinase binding"/>
    <property type="evidence" value="ECO:0007669"/>
    <property type="project" value="InterPro"/>
</dbReference>
<evidence type="ECO:0000313" key="3">
    <source>
        <dbReference type="Proteomes" id="UP001176521"/>
    </source>
</evidence>
<dbReference type="PANTHER" id="PTHR15615:SF27">
    <property type="entry name" value="PHO85 CYCLIN CLG1"/>
    <property type="match status" value="1"/>
</dbReference>
<dbReference type="EMBL" id="JAPDMQ010000082">
    <property type="protein sequence ID" value="KAK0536136.1"/>
    <property type="molecule type" value="Genomic_DNA"/>
</dbReference>
<feature type="region of interest" description="Disordered" evidence="1">
    <location>
        <begin position="535"/>
        <end position="576"/>
    </location>
</feature>
<keyword evidence="3" id="KW-1185">Reference proteome</keyword>